<proteinExistence type="predicted"/>
<dbReference type="NCBIfam" id="TIGR03086">
    <property type="entry name" value="TIGR03086 family metal-binding protein"/>
    <property type="match status" value="1"/>
</dbReference>
<protein>
    <submittedName>
        <fullName evidence="1">TIGR03086 family protein</fullName>
    </submittedName>
</protein>
<evidence type="ECO:0000313" key="2">
    <source>
        <dbReference type="Proteomes" id="UP000236732"/>
    </source>
</evidence>
<dbReference type="InterPro" id="IPR017517">
    <property type="entry name" value="Maleyloyr_isom"/>
</dbReference>
<dbReference type="InterPro" id="IPR017520">
    <property type="entry name" value="CHP03086"/>
</dbReference>
<dbReference type="NCBIfam" id="TIGR03083">
    <property type="entry name" value="maleylpyruvate isomerase family mycothiol-dependent enzyme"/>
    <property type="match status" value="1"/>
</dbReference>
<dbReference type="InterPro" id="IPR034660">
    <property type="entry name" value="DinB/YfiT-like"/>
</dbReference>
<sequence length="185" mass="20055">MEENMNETLAMLRGAADRTSALVKGVSDDELGLPTPCSEYDVKGLINHMEWAISLFESVGSGGGFLPPKDYTGDFPERAERMLAVWERPETWEGVSEAMGGLPKTVLARMALTDLVAHGWDLARATGRHYEVEEETAAALRAFSAQMAPTGRARGAFGDEVAVPDDASSLDRFLGLIGRDPAWKP</sequence>
<dbReference type="Gene3D" id="1.20.120.450">
    <property type="entry name" value="dinb family like domain"/>
    <property type="match status" value="1"/>
</dbReference>
<evidence type="ECO:0000313" key="1">
    <source>
        <dbReference type="EMBL" id="SEH02798.1"/>
    </source>
</evidence>
<gene>
    <name evidence="1" type="ORF">SAMN05444920_13021</name>
</gene>
<keyword evidence="2" id="KW-1185">Reference proteome</keyword>
<dbReference type="Proteomes" id="UP000236732">
    <property type="component" value="Unassembled WGS sequence"/>
</dbReference>
<dbReference type="SUPFAM" id="SSF109854">
    <property type="entry name" value="DinB/YfiT-like putative metalloenzymes"/>
    <property type="match status" value="1"/>
</dbReference>
<dbReference type="EMBL" id="FNVT01000030">
    <property type="protein sequence ID" value="SEH02798.1"/>
    <property type="molecule type" value="Genomic_DNA"/>
</dbReference>
<name>A0A1H6EY20_9ACTN</name>
<reference evidence="1 2" key="1">
    <citation type="submission" date="2016-10" db="EMBL/GenBank/DDBJ databases">
        <authorList>
            <person name="de Groot N.N."/>
        </authorList>
    </citation>
    <scope>NUCLEOTIDE SEQUENCE [LARGE SCALE GENOMIC DNA]</scope>
    <source>
        <strain evidence="1 2">CGMCC 4.7037</strain>
    </source>
</reference>
<accession>A0A1H6EY20</accession>
<dbReference type="AlphaFoldDB" id="A0A1H6EY20"/>
<organism evidence="1 2">
    <name type="scientific">Nonomuraea solani</name>
    <dbReference type="NCBI Taxonomy" id="1144553"/>
    <lineage>
        <taxon>Bacteria</taxon>
        <taxon>Bacillati</taxon>
        <taxon>Actinomycetota</taxon>
        <taxon>Actinomycetes</taxon>
        <taxon>Streptosporangiales</taxon>
        <taxon>Streptosporangiaceae</taxon>
        <taxon>Nonomuraea</taxon>
    </lineage>
</organism>